<reference evidence="10" key="2">
    <citation type="journal article" date="2021" name="Sci. Rep.">
        <title>The distribution of antibiotic resistance genes in chicken gut microbiota commensals.</title>
        <authorList>
            <person name="Juricova H."/>
            <person name="Matiasovicova J."/>
            <person name="Kubasova T."/>
            <person name="Cejkova D."/>
            <person name="Rychlik I."/>
        </authorList>
    </citation>
    <scope>NUCLEOTIDE SEQUENCE</scope>
    <source>
        <strain evidence="10">An559</strain>
    </source>
</reference>
<name>A0A938XA97_9FIRM</name>
<evidence type="ECO:0000313" key="11">
    <source>
        <dbReference type="Proteomes" id="UP000774750"/>
    </source>
</evidence>
<evidence type="ECO:0000256" key="5">
    <source>
        <dbReference type="ARBA" id="ARBA00022927"/>
    </source>
</evidence>
<dbReference type="Proteomes" id="UP000774750">
    <property type="component" value="Unassembled WGS sequence"/>
</dbReference>
<keyword evidence="8 9" id="KW-0472">Membrane</keyword>
<dbReference type="RefSeq" id="WP_204447490.1">
    <property type="nucleotide sequence ID" value="NZ_JACJKY010000017.1"/>
</dbReference>
<dbReference type="Pfam" id="PF03840">
    <property type="entry name" value="SecG"/>
    <property type="match status" value="1"/>
</dbReference>
<evidence type="ECO:0000256" key="8">
    <source>
        <dbReference type="ARBA" id="ARBA00023136"/>
    </source>
</evidence>
<reference evidence="10" key="1">
    <citation type="submission" date="2020-08" db="EMBL/GenBank/DDBJ databases">
        <authorList>
            <person name="Cejkova D."/>
            <person name="Kubasova T."/>
            <person name="Jahodarova E."/>
            <person name="Rychlik I."/>
        </authorList>
    </citation>
    <scope>NUCLEOTIDE SEQUENCE</scope>
    <source>
        <strain evidence="10">An559</strain>
    </source>
</reference>
<keyword evidence="4 9" id="KW-0812">Transmembrane</keyword>
<comment type="similarity">
    <text evidence="2 9">Belongs to the SecG family.</text>
</comment>
<evidence type="ECO:0000256" key="4">
    <source>
        <dbReference type="ARBA" id="ARBA00022692"/>
    </source>
</evidence>
<evidence type="ECO:0000256" key="6">
    <source>
        <dbReference type="ARBA" id="ARBA00022989"/>
    </source>
</evidence>
<dbReference type="PRINTS" id="PR01651">
    <property type="entry name" value="SECGEXPORT"/>
</dbReference>
<accession>A0A938XA97</accession>
<evidence type="ECO:0000256" key="7">
    <source>
        <dbReference type="ARBA" id="ARBA00023010"/>
    </source>
</evidence>
<keyword evidence="6 9" id="KW-1133">Transmembrane helix</keyword>
<evidence type="ECO:0000256" key="1">
    <source>
        <dbReference type="ARBA" id="ARBA00004141"/>
    </source>
</evidence>
<organism evidence="10 11">
    <name type="scientific">Merdimmobilis hominis</name>
    <dbReference type="NCBI Taxonomy" id="2897707"/>
    <lineage>
        <taxon>Bacteria</taxon>
        <taxon>Bacillati</taxon>
        <taxon>Bacillota</taxon>
        <taxon>Clostridia</taxon>
        <taxon>Eubacteriales</taxon>
        <taxon>Oscillospiraceae</taxon>
        <taxon>Merdimmobilis</taxon>
    </lineage>
</organism>
<keyword evidence="5 9" id="KW-0653">Protein transport</keyword>
<sequence length="82" mass="8925">MDALKIVASVLLLIASIMIIVLVLMQNSKQSGLSALNASADSYFSKNKSRTLSAKIVSLTRIFVIVFFVLTIALNLFVAHLK</sequence>
<keyword evidence="11" id="KW-1185">Reference proteome</keyword>
<protein>
    <recommendedName>
        <fullName evidence="9">Protein-export membrane protein SecG</fullName>
    </recommendedName>
</protein>
<evidence type="ECO:0000313" key="10">
    <source>
        <dbReference type="EMBL" id="MBM6921499.1"/>
    </source>
</evidence>
<dbReference type="GO" id="GO:0009306">
    <property type="term" value="P:protein secretion"/>
    <property type="evidence" value="ECO:0007669"/>
    <property type="project" value="UniProtKB-UniRule"/>
</dbReference>
<dbReference type="InterPro" id="IPR004692">
    <property type="entry name" value="SecG"/>
</dbReference>
<keyword evidence="7 9" id="KW-0811">Translocation</keyword>
<feature type="transmembrane region" description="Helical" evidence="9">
    <location>
        <begin position="6"/>
        <end position="25"/>
    </location>
</feature>
<evidence type="ECO:0000256" key="2">
    <source>
        <dbReference type="ARBA" id="ARBA00008445"/>
    </source>
</evidence>
<proteinExistence type="inferred from homology"/>
<evidence type="ECO:0000256" key="9">
    <source>
        <dbReference type="RuleBase" id="RU365087"/>
    </source>
</evidence>
<dbReference type="AlphaFoldDB" id="A0A938XA97"/>
<keyword evidence="9" id="KW-1003">Cell membrane</keyword>
<dbReference type="GO" id="GO:0015450">
    <property type="term" value="F:protein-transporting ATPase activity"/>
    <property type="evidence" value="ECO:0007669"/>
    <property type="project" value="UniProtKB-UniRule"/>
</dbReference>
<dbReference type="NCBIfam" id="TIGR00810">
    <property type="entry name" value="secG"/>
    <property type="match status" value="1"/>
</dbReference>
<comment type="subcellular location">
    <subcellularLocation>
        <location evidence="9">Cell membrane</location>
        <topology evidence="9">Multi-pass membrane protein</topology>
    </subcellularLocation>
    <subcellularLocation>
        <location evidence="1">Membrane</location>
        <topology evidence="1">Multi-pass membrane protein</topology>
    </subcellularLocation>
</comment>
<comment type="function">
    <text evidence="9">Involved in protein export. Participates in an early event of protein translocation.</text>
</comment>
<feature type="transmembrane region" description="Helical" evidence="9">
    <location>
        <begin position="56"/>
        <end position="78"/>
    </location>
</feature>
<evidence type="ECO:0000256" key="3">
    <source>
        <dbReference type="ARBA" id="ARBA00022448"/>
    </source>
</evidence>
<dbReference type="GO" id="GO:0005886">
    <property type="term" value="C:plasma membrane"/>
    <property type="evidence" value="ECO:0007669"/>
    <property type="project" value="UniProtKB-SubCell"/>
</dbReference>
<keyword evidence="3 9" id="KW-0813">Transport</keyword>
<dbReference type="EMBL" id="JACJKY010000017">
    <property type="protein sequence ID" value="MBM6921499.1"/>
    <property type="molecule type" value="Genomic_DNA"/>
</dbReference>
<gene>
    <name evidence="10" type="primary">secG</name>
    <name evidence="10" type="ORF">H6A12_10060</name>
</gene>
<comment type="caution">
    <text evidence="10">The sequence shown here is derived from an EMBL/GenBank/DDBJ whole genome shotgun (WGS) entry which is preliminary data.</text>
</comment>